<feature type="compositionally biased region" description="Basic and acidic residues" evidence="3">
    <location>
        <begin position="1"/>
        <end position="14"/>
    </location>
</feature>
<comment type="function">
    <text evidence="2">May mediate accelerated ATP-independent bidirectional transbilayer migration of phospholipids upon binding calcium ions that results in a loss of phospholipid asymmetry in the plasma membrane.</text>
</comment>
<keyword evidence="2" id="KW-0564">Palmitate</keyword>
<dbReference type="PANTHER" id="PTHR23248">
    <property type="entry name" value="PHOSPHOLIPID SCRAMBLASE-RELATED"/>
    <property type="match status" value="1"/>
</dbReference>
<gene>
    <name evidence="4" type="ORF">MNOR_LOCUS19078</name>
</gene>
<keyword evidence="2" id="KW-0449">Lipoprotein</keyword>
<dbReference type="EMBL" id="CAXKWB010013971">
    <property type="protein sequence ID" value="CAL4109282.1"/>
    <property type="molecule type" value="Genomic_DNA"/>
</dbReference>
<comment type="cofactor">
    <cofactor evidence="2">
        <name>Ca(2+)</name>
        <dbReference type="ChEBI" id="CHEBI:29108"/>
    </cofactor>
</comment>
<comment type="similarity">
    <text evidence="1 2">Belongs to the phospholipid scramblase family.</text>
</comment>
<keyword evidence="5" id="KW-1185">Reference proteome</keyword>
<dbReference type="PANTHER" id="PTHR23248:SF4">
    <property type="entry name" value="PHOSPHOLIPID SCRAMBLASE"/>
    <property type="match status" value="1"/>
</dbReference>
<dbReference type="GO" id="GO:0005886">
    <property type="term" value="C:plasma membrane"/>
    <property type="evidence" value="ECO:0007669"/>
    <property type="project" value="TreeGrafter"/>
</dbReference>
<name>A0AAV2R4C9_MEGNR</name>
<proteinExistence type="inferred from homology"/>
<organism evidence="4 5">
    <name type="scientific">Meganyctiphanes norvegica</name>
    <name type="common">Northern krill</name>
    <name type="synonym">Thysanopoda norvegica</name>
    <dbReference type="NCBI Taxonomy" id="48144"/>
    <lineage>
        <taxon>Eukaryota</taxon>
        <taxon>Metazoa</taxon>
        <taxon>Ecdysozoa</taxon>
        <taxon>Arthropoda</taxon>
        <taxon>Crustacea</taxon>
        <taxon>Multicrustacea</taxon>
        <taxon>Malacostraca</taxon>
        <taxon>Eumalacostraca</taxon>
        <taxon>Eucarida</taxon>
        <taxon>Euphausiacea</taxon>
        <taxon>Euphausiidae</taxon>
        <taxon>Meganyctiphanes</taxon>
    </lineage>
</organism>
<dbReference type="AlphaFoldDB" id="A0AAV2R4C9"/>
<evidence type="ECO:0000256" key="3">
    <source>
        <dbReference type="SAM" id="MobiDB-lite"/>
    </source>
</evidence>
<evidence type="ECO:0000313" key="5">
    <source>
        <dbReference type="Proteomes" id="UP001497623"/>
    </source>
</evidence>
<keyword evidence="2" id="KW-0106">Calcium</keyword>
<dbReference type="Pfam" id="PF03803">
    <property type="entry name" value="Scramblase"/>
    <property type="match status" value="1"/>
</dbReference>
<dbReference type="GO" id="GO:0017128">
    <property type="term" value="F:phospholipid scramblase activity"/>
    <property type="evidence" value="ECO:0007669"/>
    <property type="project" value="InterPro"/>
</dbReference>
<reference evidence="4 5" key="1">
    <citation type="submission" date="2024-05" db="EMBL/GenBank/DDBJ databases">
        <authorList>
            <person name="Wallberg A."/>
        </authorList>
    </citation>
    <scope>NUCLEOTIDE SEQUENCE [LARGE SCALE GENOMIC DNA]</scope>
</reference>
<accession>A0AAV2R4C9</accession>
<protein>
    <recommendedName>
        <fullName evidence="2">Phospholipid scramblase</fullName>
    </recommendedName>
</protein>
<dbReference type="Proteomes" id="UP001497623">
    <property type="component" value="Unassembled WGS sequence"/>
</dbReference>
<feature type="compositionally biased region" description="Polar residues" evidence="3">
    <location>
        <begin position="43"/>
        <end position="63"/>
    </location>
</feature>
<dbReference type="InterPro" id="IPR005552">
    <property type="entry name" value="Scramblase"/>
</dbReference>
<evidence type="ECO:0000256" key="1">
    <source>
        <dbReference type="ARBA" id="ARBA00005350"/>
    </source>
</evidence>
<evidence type="ECO:0000313" key="4">
    <source>
        <dbReference type="EMBL" id="CAL4109282.1"/>
    </source>
</evidence>
<feature type="region of interest" description="Disordered" evidence="3">
    <location>
        <begin position="1"/>
        <end position="88"/>
    </location>
</feature>
<comment type="caution">
    <text evidence="4">The sequence shown here is derived from an EMBL/GenBank/DDBJ whole genome shotgun (WGS) entry which is preliminary data.</text>
</comment>
<feature type="compositionally biased region" description="Pro residues" evidence="3">
    <location>
        <begin position="79"/>
        <end position="88"/>
    </location>
</feature>
<evidence type="ECO:0000256" key="2">
    <source>
        <dbReference type="RuleBase" id="RU363116"/>
    </source>
</evidence>
<sequence>MNVEAAKEPQHQEDAQDQADGTMGQQTTVFIPQSPPPSYSRIDPSTQQTWTGRNDSFGSYQHSSDSEIPGVHTMSTAPPLTPNQPSVPYPHRPDAATQGVWTWMPGATYFPPGLEHLAPLEELLLHKNGRKYVISNIMEQPIFTAKIAESGCCTGNNEGHSMKVQNNASLDVLMLRKTTETETCCGPSTEHVEVSFPQGSLLGVVQGTQQEYTIHNPSGDMLLLLEKEASGCCVQGGYQVVSSERFVVGCLALERERCCCCCRSSKHLRLAFPSDLDLRTKALLLSGALSIYEQFYT</sequence>